<comment type="caution">
    <text evidence="2">The sequence shown here is derived from an EMBL/GenBank/DDBJ whole genome shotgun (WGS) entry which is preliminary data.</text>
</comment>
<sequence length="198" mass="21549">MRRYTSRPAETHQETAPKRHLHHFAAIRAAGSPAPSQATDNALITLPAKLGGLGNLSFKTCAPLAYAAASEASDSLLAPLLDQDTDNANQTVLSRRLSWQSGTHSSSPWTRRALNQSRKRLPCLEESGSRSYPSLQRSGSAISRYQQPYTHKLCFQGQRLIAGTVEPQTSWDTTGYASGEPPGRRDGMNKPNAPLEPP</sequence>
<keyword evidence="3" id="KW-1185">Reference proteome</keyword>
<evidence type="ECO:0000256" key="1">
    <source>
        <dbReference type="SAM" id="MobiDB-lite"/>
    </source>
</evidence>
<feature type="compositionally biased region" description="Polar residues" evidence="1">
    <location>
        <begin position="166"/>
        <end position="176"/>
    </location>
</feature>
<proteinExistence type="predicted"/>
<dbReference type="EMBL" id="RSCD01000012">
    <property type="protein sequence ID" value="RSH89804.1"/>
    <property type="molecule type" value="Genomic_DNA"/>
</dbReference>
<organism evidence="2 3">
    <name type="scientific">Saitozyma podzolica</name>
    <dbReference type="NCBI Taxonomy" id="1890683"/>
    <lineage>
        <taxon>Eukaryota</taxon>
        <taxon>Fungi</taxon>
        <taxon>Dikarya</taxon>
        <taxon>Basidiomycota</taxon>
        <taxon>Agaricomycotina</taxon>
        <taxon>Tremellomycetes</taxon>
        <taxon>Tremellales</taxon>
        <taxon>Trimorphomycetaceae</taxon>
        <taxon>Saitozyma</taxon>
    </lineage>
</organism>
<reference evidence="2 3" key="1">
    <citation type="submission" date="2018-11" db="EMBL/GenBank/DDBJ databases">
        <title>Genome sequence of Saitozyma podzolica DSM 27192.</title>
        <authorList>
            <person name="Aliyu H."/>
            <person name="Gorte O."/>
            <person name="Ochsenreither K."/>
        </authorList>
    </citation>
    <scope>NUCLEOTIDE SEQUENCE [LARGE SCALE GENOMIC DNA]</scope>
    <source>
        <strain evidence="2 3">DSM 27192</strain>
    </source>
</reference>
<feature type="region of interest" description="Disordered" evidence="1">
    <location>
        <begin position="165"/>
        <end position="198"/>
    </location>
</feature>
<evidence type="ECO:0000313" key="3">
    <source>
        <dbReference type="Proteomes" id="UP000279259"/>
    </source>
</evidence>
<protein>
    <submittedName>
        <fullName evidence="2">Uncharacterized protein</fullName>
    </submittedName>
</protein>
<accession>A0A427YFV6</accession>
<evidence type="ECO:0000313" key="2">
    <source>
        <dbReference type="EMBL" id="RSH89804.1"/>
    </source>
</evidence>
<dbReference type="AlphaFoldDB" id="A0A427YFV6"/>
<name>A0A427YFV6_9TREE</name>
<gene>
    <name evidence="2" type="ORF">EHS25_001790</name>
</gene>
<dbReference type="Proteomes" id="UP000279259">
    <property type="component" value="Unassembled WGS sequence"/>
</dbReference>